<dbReference type="Proteomes" id="UP000492821">
    <property type="component" value="Unassembled WGS sequence"/>
</dbReference>
<dbReference type="InterPro" id="IPR016024">
    <property type="entry name" value="ARM-type_fold"/>
</dbReference>
<dbReference type="GO" id="GO:0031932">
    <property type="term" value="C:TORC2 complex"/>
    <property type="evidence" value="ECO:0007669"/>
    <property type="project" value="InterPro"/>
</dbReference>
<dbReference type="InterPro" id="IPR029453">
    <property type="entry name" value="Rictor_IV"/>
</dbReference>
<dbReference type="SMART" id="SM01310">
    <property type="entry name" value="RICTOR_V"/>
    <property type="match status" value="1"/>
</dbReference>
<dbReference type="AlphaFoldDB" id="A0A7E4VAR3"/>
<dbReference type="WBParaSite" id="Pan_g18678.t1">
    <property type="protein sequence ID" value="Pan_g18678.t1"/>
    <property type="gene ID" value="Pan_g18678"/>
</dbReference>
<reference evidence="3" key="2">
    <citation type="submission" date="2020-10" db="UniProtKB">
        <authorList>
            <consortium name="WormBaseParasite"/>
        </authorList>
    </citation>
    <scope>IDENTIFICATION</scope>
</reference>
<evidence type="ECO:0000259" key="1">
    <source>
        <dbReference type="SMART" id="SM01310"/>
    </source>
</evidence>
<sequence>MDASLKEASPSQPIEELDCNVCGRASQTRRYREEEIRWLIYSFVRYRTTSVDDGDPQLAAATLVSSDLLIFLGIGKGYPHGIAVVLFCAEPQDQCNQPTEDACIHVSVGIGMPQGFQELLSGSLSVEYVKLILSSLNYAIPGSIQRTLLETALTSTDEPSRKWCTRFLGVLAGTNAIVEDFGTYGMQLLIRQLGDSSGKVVRHALRVLNQWLPKYPEALPLIHHSVLEPLGAAGVFLRAHTFGAEKIVIEHGYETKREIALWLDAICEEYVAVIEEDMRGALLSVKKCMKGTYARPSNEKNDKYGVPMPVHLFGALAKHATGRTALLEEGVPKKLLTILQTTGVENDQDCAKVKGALLALGHIVGAAEPGTVAEVVPREGVPMLVKFAETCPTLSVRGTAIWALNLVGASSDGARELAKLGWESNRHTQTVDEVVEVFCEENQLLIPYGRSVHAKLMRLDGGIGIPLTKSCSTASLTKLELDENIRPRMFSDSRMAFHIVSVKRKAAPSKKLPLAATKSVPPDMTVRPDRAATHETNATSGFGSAPVEDTAITSASYAKSFDALKLPQHSSLNSHKPILNPSAVFATSLLPEFQDIDFGNDYLFDRIAGIAESRASTIGSVEVPPDERCLRPVDTHALQSVESERNPHYSDAERTKYDLTLIRPTVTLKVPDRRDADVVYSFLNLSDLICMYNYHKVLHEAGNWQGSAAPCSYERKAGSFAYWTIVSLPVRGELLCRNVFAEDKTTTFVPKKISPLNKCPNCRRNWVKGQQPSHASKIAPKLRSDILELVGMIEFRGATLHRLLYLNHPMEQIQQAFSDPCLYVDAIEVLTCLRFDSKFRLEIHKLFNSAVKLLVNSPIPVV</sequence>
<dbReference type="SUPFAM" id="SSF48371">
    <property type="entry name" value="ARM repeat"/>
    <property type="match status" value="1"/>
</dbReference>
<evidence type="ECO:0000313" key="2">
    <source>
        <dbReference type="Proteomes" id="UP000492821"/>
    </source>
</evidence>
<dbReference type="GO" id="GO:0043539">
    <property type="term" value="F:protein serine/threonine kinase activator activity"/>
    <property type="evidence" value="ECO:0007669"/>
    <property type="project" value="TreeGrafter"/>
</dbReference>
<accession>A0A7E4VAR3</accession>
<evidence type="ECO:0000313" key="3">
    <source>
        <dbReference type="WBParaSite" id="Pan_g18678.t1"/>
    </source>
</evidence>
<dbReference type="Gene3D" id="1.25.10.10">
    <property type="entry name" value="Leucine-rich Repeat Variant"/>
    <property type="match status" value="1"/>
</dbReference>
<dbReference type="InterPro" id="IPR029452">
    <property type="entry name" value="RICTOR_V"/>
</dbReference>
<dbReference type="GO" id="GO:0038203">
    <property type="term" value="P:TORC2 signaling"/>
    <property type="evidence" value="ECO:0007669"/>
    <property type="project" value="TreeGrafter"/>
</dbReference>
<dbReference type="PANTHER" id="PTHR13298:SF11">
    <property type="entry name" value="RAPAMYCIN-INSENSITIVE COMPANION OF MTOR"/>
    <property type="match status" value="1"/>
</dbReference>
<name>A0A7E4VAR3_PANRE</name>
<dbReference type="InterPro" id="IPR011989">
    <property type="entry name" value="ARM-like"/>
</dbReference>
<organism evidence="2 3">
    <name type="scientific">Panagrellus redivivus</name>
    <name type="common">Microworm</name>
    <dbReference type="NCBI Taxonomy" id="6233"/>
    <lineage>
        <taxon>Eukaryota</taxon>
        <taxon>Metazoa</taxon>
        <taxon>Ecdysozoa</taxon>
        <taxon>Nematoda</taxon>
        <taxon>Chromadorea</taxon>
        <taxon>Rhabditida</taxon>
        <taxon>Tylenchina</taxon>
        <taxon>Panagrolaimomorpha</taxon>
        <taxon>Panagrolaimoidea</taxon>
        <taxon>Panagrolaimidae</taxon>
        <taxon>Panagrellus</taxon>
    </lineage>
</organism>
<dbReference type="PANTHER" id="PTHR13298">
    <property type="entry name" value="CYTOSOLIC REGULATOR PIANISSIMO"/>
    <property type="match status" value="1"/>
</dbReference>
<feature type="domain" description="Rapamycin-insensitive companion of mTOR" evidence="1">
    <location>
        <begin position="350"/>
        <end position="424"/>
    </location>
</feature>
<dbReference type="InterPro" id="IPR028268">
    <property type="entry name" value="Pianissimo_fam"/>
</dbReference>
<dbReference type="GO" id="GO:0051897">
    <property type="term" value="P:positive regulation of phosphatidylinositol 3-kinase/protein kinase B signal transduction"/>
    <property type="evidence" value="ECO:0007669"/>
    <property type="project" value="TreeGrafter"/>
</dbReference>
<protein>
    <submittedName>
        <fullName evidence="3">RICTOR_V domain-containing protein</fullName>
    </submittedName>
</protein>
<keyword evidence="2" id="KW-1185">Reference proteome</keyword>
<proteinExistence type="predicted"/>
<reference evidence="2" key="1">
    <citation type="journal article" date="2013" name="Genetics">
        <title>The draft genome and transcriptome of Panagrellus redivivus are shaped by the harsh demands of a free-living lifestyle.</title>
        <authorList>
            <person name="Srinivasan J."/>
            <person name="Dillman A.R."/>
            <person name="Macchietto M.G."/>
            <person name="Heikkinen L."/>
            <person name="Lakso M."/>
            <person name="Fracchia K.M."/>
            <person name="Antoshechkin I."/>
            <person name="Mortazavi A."/>
            <person name="Wong G."/>
            <person name="Sternberg P.W."/>
        </authorList>
    </citation>
    <scope>NUCLEOTIDE SEQUENCE [LARGE SCALE GENOMIC DNA]</scope>
    <source>
        <strain evidence="2">MT8872</strain>
    </source>
</reference>
<dbReference type="Pfam" id="PF14668">
    <property type="entry name" value="RICTOR_V"/>
    <property type="match status" value="1"/>
</dbReference>
<dbReference type="Pfam" id="PF14663">
    <property type="entry name" value="RasGEF_N_2"/>
    <property type="match status" value="1"/>
</dbReference>